<dbReference type="InterPro" id="IPR012675">
    <property type="entry name" value="Beta-grasp_dom_sf"/>
</dbReference>
<dbReference type="Gene3D" id="3.30.43.10">
    <property type="entry name" value="Uridine Diphospho-n-acetylenolpyruvylglucosamine Reductase, domain 2"/>
    <property type="match status" value="1"/>
</dbReference>
<dbReference type="InterPro" id="IPR016166">
    <property type="entry name" value="FAD-bd_PCMH"/>
</dbReference>
<reference evidence="8 9" key="1">
    <citation type="submission" date="2019-04" db="EMBL/GenBank/DDBJ databases">
        <title>Crenobacter sp. nov.</title>
        <authorList>
            <person name="Shi S."/>
        </authorList>
    </citation>
    <scope>NUCLEOTIDE SEQUENCE [LARGE SCALE GENOMIC DNA]</scope>
    <source>
        <strain evidence="8 9">GY 70310</strain>
    </source>
</reference>
<sequence length="491" mass="52692">MDRTRSAVRFLLDGKTVEVTQWTATTMLLPVLREQLGRTGSKEGCAEGDCGACMVLVGREHRGRVRYQSVNACIRPLALVDGCEVVTVESLAATGAPLHPVQQALVQHHASQCGFCTPGITMALAGCYLEEERPDREKILSCLSGNLCRCTGYRPVIDAALSMDNYPPAESWNKHCGQDPERLAAIRALDDGTTLVQDTAGERFAAPRTQTALAQWLALHPDATLVGGATDLGVAVNKAFRKPQLMLSTAHVQGLDEMHADAGTISIGAAVSLSDALTELAGHYPALAELKERFASPPIRHAATLAGNLANGSPVGDTLPPLLVLDAELTLVSPKETRRIPLHGFYTGYRQTGLRLGEYISAIHIPRPRPHQRIAAYKLARRFDQDISTVSMALSADLQEGCLSRVRLAFGGMAACALRLPALESALEGQALDKIDPARMDALLERALAPLSDHRGSAGYRQAAAQGLLRRALLQWQGAGACRIEDLEPTA</sequence>
<dbReference type="InterPro" id="IPR016208">
    <property type="entry name" value="Ald_Oxase/xanthine_DH-like"/>
</dbReference>
<dbReference type="Gene3D" id="1.10.150.120">
    <property type="entry name" value="[2Fe-2S]-binding domain"/>
    <property type="match status" value="1"/>
</dbReference>
<dbReference type="InterPro" id="IPR016167">
    <property type="entry name" value="FAD-bd_PCMH_sub1"/>
</dbReference>
<evidence type="ECO:0000256" key="2">
    <source>
        <dbReference type="ARBA" id="ARBA00022723"/>
    </source>
</evidence>
<name>A0A4T0V5T4_9NEIS</name>
<dbReference type="SUPFAM" id="SSF56176">
    <property type="entry name" value="FAD-binding/transporter-associated domain-like"/>
    <property type="match status" value="1"/>
</dbReference>
<dbReference type="SUPFAM" id="SSF47741">
    <property type="entry name" value="CO dehydrogenase ISP C-domain like"/>
    <property type="match status" value="1"/>
</dbReference>
<dbReference type="InterPro" id="IPR006058">
    <property type="entry name" value="2Fe2S_fd_BS"/>
</dbReference>
<dbReference type="PROSITE" id="PS51387">
    <property type="entry name" value="FAD_PCMH"/>
    <property type="match status" value="1"/>
</dbReference>
<dbReference type="Pfam" id="PF03450">
    <property type="entry name" value="CO_deh_flav_C"/>
    <property type="match status" value="1"/>
</dbReference>
<dbReference type="OrthoDB" id="9179439at2"/>
<feature type="domain" description="FAD-binding PCMH-type" evidence="7">
    <location>
        <begin position="196"/>
        <end position="370"/>
    </location>
</feature>
<dbReference type="PANTHER" id="PTHR45444:SF3">
    <property type="entry name" value="XANTHINE DEHYDROGENASE"/>
    <property type="match status" value="1"/>
</dbReference>
<dbReference type="Pfam" id="PF00941">
    <property type="entry name" value="FAD_binding_5"/>
    <property type="match status" value="1"/>
</dbReference>
<dbReference type="GO" id="GO:0071949">
    <property type="term" value="F:FAD binding"/>
    <property type="evidence" value="ECO:0007669"/>
    <property type="project" value="InterPro"/>
</dbReference>
<dbReference type="InterPro" id="IPR005107">
    <property type="entry name" value="CO_DH_flav_C"/>
</dbReference>
<evidence type="ECO:0000259" key="7">
    <source>
        <dbReference type="PROSITE" id="PS51387"/>
    </source>
</evidence>
<dbReference type="Gene3D" id="3.10.20.30">
    <property type="match status" value="1"/>
</dbReference>
<dbReference type="GO" id="GO:0051537">
    <property type="term" value="F:2 iron, 2 sulfur cluster binding"/>
    <property type="evidence" value="ECO:0007669"/>
    <property type="project" value="InterPro"/>
</dbReference>
<evidence type="ECO:0000313" key="9">
    <source>
        <dbReference type="Proteomes" id="UP000308891"/>
    </source>
</evidence>
<protein>
    <submittedName>
        <fullName evidence="8">Xanthine dehydrogenase small subunit</fullName>
        <ecNumber evidence="8">1.17.1.4</ecNumber>
    </submittedName>
</protein>
<dbReference type="RefSeq" id="WP_136551135.1">
    <property type="nucleotide sequence ID" value="NZ_STGJ01000001.1"/>
</dbReference>
<dbReference type="NCBIfam" id="TIGR02963">
    <property type="entry name" value="xanthine_xdhA"/>
    <property type="match status" value="1"/>
</dbReference>
<dbReference type="PANTHER" id="PTHR45444">
    <property type="entry name" value="XANTHINE DEHYDROGENASE"/>
    <property type="match status" value="1"/>
</dbReference>
<dbReference type="AlphaFoldDB" id="A0A4T0V5T4"/>
<dbReference type="GO" id="GO:0004854">
    <property type="term" value="F:xanthine dehydrogenase activity"/>
    <property type="evidence" value="ECO:0007669"/>
    <property type="project" value="UniProtKB-EC"/>
</dbReference>
<dbReference type="InterPro" id="IPR001041">
    <property type="entry name" value="2Fe-2S_ferredoxin-type"/>
</dbReference>
<dbReference type="Gene3D" id="3.30.390.50">
    <property type="entry name" value="CO dehydrogenase flavoprotein, C-terminal domain"/>
    <property type="match status" value="1"/>
</dbReference>
<dbReference type="EC" id="1.17.1.4" evidence="8"/>
<dbReference type="Proteomes" id="UP000308891">
    <property type="component" value="Unassembled WGS sequence"/>
</dbReference>
<keyword evidence="3" id="KW-0274">FAD</keyword>
<dbReference type="Pfam" id="PF01799">
    <property type="entry name" value="Fer2_2"/>
    <property type="match status" value="1"/>
</dbReference>
<keyword evidence="1" id="KW-0285">Flavoprotein</keyword>
<keyword evidence="4 8" id="KW-0560">Oxidoreductase</keyword>
<keyword evidence="2" id="KW-0479">Metal-binding</keyword>
<evidence type="ECO:0000256" key="1">
    <source>
        <dbReference type="ARBA" id="ARBA00022630"/>
    </source>
</evidence>
<dbReference type="InterPro" id="IPR036683">
    <property type="entry name" value="CO_DH_flav_C_dom_sf"/>
</dbReference>
<proteinExistence type="predicted"/>
<dbReference type="InterPro" id="IPR002346">
    <property type="entry name" value="Mopterin_DH_FAD-bd"/>
</dbReference>
<dbReference type="InterPro" id="IPR014307">
    <property type="entry name" value="Xanthine_DH_ssu"/>
</dbReference>
<evidence type="ECO:0000259" key="6">
    <source>
        <dbReference type="PROSITE" id="PS51085"/>
    </source>
</evidence>
<evidence type="ECO:0000256" key="3">
    <source>
        <dbReference type="ARBA" id="ARBA00022827"/>
    </source>
</evidence>
<dbReference type="InterPro" id="IPR002888">
    <property type="entry name" value="2Fe-2S-bd"/>
</dbReference>
<dbReference type="SMART" id="SM01092">
    <property type="entry name" value="CO_deh_flav_C"/>
    <property type="match status" value="1"/>
</dbReference>
<dbReference type="EMBL" id="STGJ01000001">
    <property type="protein sequence ID" value="TIC87124.1"/>
    <property type="molecule type" value="Genomic_DNA"/>
</dbReference>
<keyword evidence="9" id="KW-1185">Reference proteome</keyword>
<dbReference type="InterPro" id="IPR016169">
    <property type="entry name" value="FAD-bd_PCMH_sub2"/>
</dbReference>
<dbReference type="PROSITE" id="PS51085">
    <property type="entry name" value="2FE2S_FER_2"/>
    <property type="match status" value="1"/>
</dbReference>
<comment type="caution">
    <text evidence="8">The sequence shown here is derived from an EMBL/GenBank/DDBJ whole genome shotgun (WGS) entry which is preliminary data.</text>
</comment>
<accession>A0A4T0V5T4</accession>
<dbReference type="GO" id="GO:0005506">
    <property type="term" value="F:iron ion binding"/>
    <property type="evidence" value="ECO:0007669"/>
    <property type="project" value="InterPro"/>
</dbReference>
<dbReference type="PIRSF" id="PIRSF036557">
    <property type="entry name" value="XdhA_RC"/>
    <property type="match status" value="1"/>
</dbReference>
<feature type="domain" description="2Fe-2S ferredoxin-type" evidence="6">
    <location>
        <begin position="6"/>
        <end position="91"/>
    </location>
</feature>
<keyword evidence="5" id="KW-0408">Iron</keyword>
<dbReference type="InterPro" id="IPR036884">
    <property type="entry name" value="2Fe-2S-bd_dom_sf"/>
</dbReference>
<evidence type="ECO:0000256" key="4">
    <source>
        <dbReference type="ARBA" id="ARBA00023002"/>
    </source>
</evidence>
<dbReference type="SUPFAM" id="SSF54292">
    <property type="entry name" value="2Fe-2S ferredoxin-like"/>
    <property type="match status" value="1"/>
</dbReference>
<dbReference type="PROSITE" id="PS00197">
    <property type="entry name" value="2FE2S_FER_1"/>
    <property type="match status" value="1"/>
</dbReference>
<organism evidence="8 9">
    <name type="scientific">Crenobacter intestini</name>
    <dbReference type="NCBI Taxonomy" id="2563443"/>
    <lineage>
        <taxon>Bacteria</taxon>
        <taxon>Pseudomonadati</taxon>
        <taxon>Pseudomonadota</taxon>
        <taxon>Betaproteobacteria</taxon>
        <taxon>Neisseriales</taxon>
        <taxon>Neisseriaceae</taxon>
        <taxon>Crenobacter</taxon>
    </lineage>
</organism>
<dbReference type="Pfam" id="PF00111">
    <property type="entry name" value="Fer2"/>
    <property type="match status" value="1"/>
</dbReference>
<dbReference type="SUPFAM" id="SSF55447">
    <property type="entry name" value="CO dehydrogenase flavoprotein C-terminal domain-like"/>
    <property type="match status" value="1"/>
</dbReference>
<dbReference type="Gene3D" id="3.30.465.10">
    <property type="match status" value="1"/>
</dbReference>
<dbReference type="InterPro" id="IPR036010">
    <property type="entry name" value="2Fe-2S_ferredoxin-like_sf"/>
</dbReference>
<evidence type="ECO:0000313" key="8">
    <source>
        <dbReference type="EMBL" id="TIC87124.1"/>
    </source>
</evidence>
<gene>
    <name evidence="8" type="primary">xdhA</name>
    <name evidence="8" type="ORF">E5K04_01520</name>
</gene>
<dbReference type="InterPro" id="IPR012175">
    <property type="entry name" value="Xanth_DH_ssu_bac"/>
</dbReference>
<evidence type="ECO:0000256" key="5">
    <source>
        <dbReference type="ARBA" id="ARBA00023004"/>
    </source>
</evidence>
<dbReference type="InterPro" id="IPR036318">
    <property type="entry name" value="FAD-bd_PCMH-like_sf"/>
</dbReference>